<feature type="transmembrane region" description="Helical" evidence="2">
    <location>
        <begin position="267"/>
        <end position="290"/>
    </location>
</feature>
<keyword evidence="3" id="KW-0732">Signal</keyword>
<evidence type="ECO:0000313" key="4">
    <source>
        <dbReference type="EMBL" id="KAJ7321237.1"/>
    </source>
</evidence>
<keyword evidence="5" id="KW-1185">Reference proteome</keyword>
<evidence type="ECO:0000256" key="1">
    <source>
        <dbReference type="SAM" id="MobiDB-lite"/>
    </source>
</evidence>
<evidence type="ECO:0000256" key="2">
    <source>
        <dbReference type="SAM" id="Phobius"/>
    </source>
</evidence>
<feature type="compositionally biased region" description="Low complexity" evidence="1">
    <location>
        <begin position="188"/>
        <end position="201"/>
    </location>
</feature>
<dbReference type="EMBL" id="JARIHO010000051">
    <property type="protein sequence ID" value="KAJ7321237.1"/>
    <property type="molecule type" value="Genomic_DNA"/>
</dbReference>
<protein>
    <submittedName>
        <fullName evidence="4">Uncharacterized protein</fullName>
    </submittedName>
</protein>
<keyword evidence="2" id="KW-0472">Membrane</keyword>
<gene>
    <name evidence="4" type="ORF">DFH08DRAFT_383583</name>
</gene>
<feature type="region of interest" description="Disordered" evidence="1">
    <location>
        <begin position="235"/>
        <end position="261"/>
    </location>
</feature>
<proteinExistence type="predicted"/>
<feature type="region of interest" description="Disordered" evidence="1">
    <location>
        <begin position="337"/>
        <end position="370"/>
    </location>
</feature>
<evidence type="ECO:0000313" key="5">
    <source>
        <dbReference type="Proteomes" id="UP001218218"/>
    </source>
</evidence>
<accession>A0AAD6ZFL4</accession>
<reference evidence="4" key="1">
    <citation type="submission" date="2023-03" db="EMBL/GenBank/DDBJ databases">
        <title>Massive genome expansion in bonnet fungi (Mycena s.s.) driven by repeated elements and novel gene families across ecological guilds.</title>
        <authorList>
            <consortium name="Lawrence Berkeley National Laboratory"/>
            <person name="Harder C.B."/>
            <person name="Miyauchi S."/>
            <person name="Viragh M."/>
            <person name="Kuo A."/>
            <person name="Thoen E."/>
            <person name="Andreopoulos B."/>
            <person name="Lu D."/>
            <person name="Skrede I."/>
            <person name="Drula E."/>
            <person name="Henrissat B."/>
            <person name="Morin E."/>
            <person name="Kohler A."/>
            <person name="Barry K."/>
            <person name="LaButti K."/>
            <person name="Morin E."/>
            <person name="Salamov A."/>
            <person name="Lipzen A."/>
            <person name="Mereny Z."/>
            <person name="Hegedus B."/>
            <person name="Baldrian P."/>
            <person name="Stursova M."/>
            <person name="Weitz H."/>
            <person name="Taylor A."/>
            <person name="Grigoriev I.V."/>
            <person name="Nagy L.G."/>
            <person name="Martin F."/>
            <person name="Kauserud H."/>
        </authorList>
    </citation>
    <scope>NUCLEOTIDE SEQUENCE</scope>
    <source>
        <strain evidence="4">CBHHK002</strain>
    </source>
</reference>
<evidence type="ECO:0000256" key="3">
    <source>
        <dbReference type="SAM" id="SignalP"/>
    </source>
</evidence>
<organism evidence="4 5">
    <name type="scientific">Mycena albidolilacea</name>
    <dbReference type="NCBI Taxonomy" id="1033008"/>
    <lineage>
        <taxon>Eukaryota</taxon>
        <taxon>Fungi</taxon>
        <taxon>Dikarya</taxon>
        <taxon>Basidiomycota</taxon>
        <taxon>Agaricomycotina</taxon>
        <taxon>Agaricomycetes</taxon>
        <taxon>Agaricomycetidae</taxon>
        <taxon>Agaricales</taxon>
        <taxon>Marasmiineae</taxon>
        <taxon>Mycenaceae</taxon>
        <taxon>Mycena</taxon>
    </lineage>
</organism>
<feature type="compositionally biased region" description="Polar residues" evidence="1">
    <location>
        <begin position="148"/>
        <end position="163"/>
    </location>
</feature>
<dbReference type="Proteomes" id="UP001218218">
    <property type="component" value="Unassembled WGS sequence"/>
</dbReference>
<dbReference type="AlphaFoldDB" id="A0AAD6ZFL4"/>
<feature type="signal peptide" evidence="3">
    <location>
        <begin position="1"/>
        <end position="19"/>
    </location>
</feature>
<keyword evidence="2" id="KW-1133">Transmembrane helix</keyword>
<sequence length="370" mass="38317">MVFFLAAALVASIWTLSAAAFPSQGSVVWSAPAPPAVVAECYPLSIQFTSSIAPRNISFFYYVGSQSYAGQTIVPITTWPQSQWVDATTVFTAFSPSVPVAAGTMIALRVMAYDDSPSYLLQIVIQPNTDTSCITSAYQRGTADYNRYPQQPATTTVSPTTLASPAGTPIHSSTVSPDPKPPGSTENTAPTIAPASPSSAGKASAGSASASALISPTTLAANTLPIAGSSSNSIFSSSPDTLPLPSGSSSASTLDSASKSKHSSTGLIVGAIIGAILSLVLTTACILFFVRRRNRRLRIRERERATTAYDVAPPPIQEVDAGRVVLSAAQERLPPQYEAITGHGGPGTSSEAEFLSPPGNGKGGRTFTVR</sequence>
<feature type="chain" id="PRO_5042236658" evidence="3">
    <location>
        <begin position="20"/>
        <end position="370"/>
    </location>
</feature>
<feature type="region of interest" description="Disordered" evidence="1">
    <location>
        <begin position="145"/>
        <end position="201"/>
    </location>
</feature>
<name>A0AAD6ZFL4_9AGAR</name>
<feature type="compositionally biased region" description="Low complexity" evidence="1">
    <location>
        <begin position="235"/>
        <end position="257"/>
    </location>
</feature>
<keyword evidence="2" id="KW-0812">Transmembrane</keyword>
<comment type="caution">
    <text evidence="4">The sequence shown here is derived from an EMBL/GenBank/DDBJ whole genome shotgun (WGS) entry which is preliminary data.</text>
</comment>